<dbReference type="AlphaFoldDB" id="A0A9J7ZAD6"/>
<dbReference type="GO" id="GO:0003824">
    <property type="term" value="F:catalytic activity"/>
    <property type="evidence" value="ECO:0007669"/>
    <property type="project" value="InterPro"/>
</dbReference>
<proteinExistence type="predicted"/>
<accession>A0A9J7ZAD6</accession>
<dbReference type="Proteomes" id="UP001108240">
    <property type="component" value="Unplaced"/>
</dbReference>
<keyword evidence="3" id="KW-1185">Reference proteome</keyword>
<dbReference type="CDD" id="cd09076">
    <property type="entry name" value="L1-EN"/>
    <property type="match status" value="1"/>
</dbReference>
<reference evidence="2" key="2">
    <citation type="submission" date="2025-09" db="UniProtKB">
        <authorList>
            <consortium name="Ensembl"/>
        </authorList>
    </citation>
    <scope>IDENTIFICATION</scope>
</reference>
<dbReference type="InterPro" id="IPR036691">
    <property type="entry name" value="Endo/exonu/phosph_ase_sf"/>
</dbReference>
<sequence>MSIVWLSNNPCGVFLLCGYLLLYFMAPLKFSSVNINGCREALKRTSLFDYIFMKKSSVVFLQETHTDVKNQIQWQSGWNGQVVLSHGSSNSAGVAILLGADFKEQNVSVFDVLPGRMQRVDVALHGLDFSLFNVYASNIGTERILFFEKLHTALNSVPQGRIIVLAGDFNCTLDHTVDRNHEEPHRPSAEVFRKLVIYHDLMDVWREAFPDVKQYTWTKVNSNRVSAARLDRIYVQRSFCEKFIDSSIIPTPFSDHHYVSVNITSAQSTFKCPYWRFSNRLLQDENFVHSFSLFWERWRESKSQYKSLSQWWDISKVQVKMFCQKYTAHNKNTLGSKMRQFEQDILQLNIEQYDGSAVEVLETRKILLHNLLEEKAKETLVRARFTSFNCMDAPTSFFFNLEKKVVDKKALRRLKLPEGGETTDEHEIIAQALLFYENLYKAEPCDGEIAETLIQDLPHLMESDKAKLDQTLHLSELTAAITDMSAGKAPGLDGLTAEFYKRFWSVIGEDLFSVFLECFERGTLPLSLRRALITLLPKKGDLADIRNWRPVSLLGVDYKILSKALTNRLKLHISTIIHADQSFCIPKRTIFDNLFLLRDLISCARDNNVIVGFLSLDQEKAFDRVDHEFLFKCFEAFGFGSVFSSYVKLLYTDIYSFLKISGSLTRPFSVGRGIRQGCSMSGILYAIAIEPLLIVLRRQLCGVSTAGRFESEMVPVKLSAYADDVTVIIRSNEDVCKLEVALDMYQKASSARVNWGKSASLLLGQWEEEGRSVPKLPQRCPWSSEGFKVLGVFLGTEQYMQKNWEGVYEKVAGRLQKWRWILPQLSYRGRVLVVNNLAASMLWHRMTVIDPPKELLQKLQKDFVDFFWDGFHWLPSGILYLPVNEGGQGLIELSAKIRAMRLQSAQKLLFSRDFIPWVSFGLTLLRSLCSSDLDKQMFLMSPFIENVTFGANFYASVLKSWEMFKLHRSENDHYGLNEPLFFNPFLGNVCVANSIVKLCMKKGFTKVGHLINVESKEWRSAEDIASQVDLRSVRVVERLISGLKAALPLSLRAQ</sequence>
<dbReference type="InterPro" id="IPR043502">
    <property type="entry name" value="DNA/RNA_pol_sf"/>
</dbReference>
<dbReference type="InterPro" id="IPR000477">
    <property type="entry name" value="RT_dom"/>
</dbReference>
<dbReference type="CDD" id="cd01650">
    <property type="entry name" value="RT_nLTR_like"/>
    <property type="match status" value="1"/>
</dbReference>
<dbReference type="SUPFAM" id="SSF56219">
    <property type="entry name" value="DNase I-like"/>
    <property type="match status" value="1"/>
</dbReference>
<dbReference type="Gene3D" id="3.60.10.10">
    <property type="entry name" value="Endonuclease/exonuclease/phosphatase"/>
    <property type="match status" value="1"/>
</dbReference>
<feature type="domain" description="Reverse transcriptase" evidence="1">
    <location>
        <begin position="517"/>
        <end position="794"/>
    </location>
</feature>
<evidence type="ECO:0000313" key="2">
    <source>
        <dbReference type="Ensembl" id="ENSCCRP00000128006.1"/>
    </source>
</evidence>
<protein>
    <recommendedName>
        <fullName evidence="1">Reverse transcriptase domain-containing protein</fullName>
    </recommendedName>
</protein>
<dbReference type="Ensembl" id="ENSCCRT00000189243.1">
    <property type="protein sequence ID" value="ENSCCRP00000128006.1"/>
    <property type="gene ID" value="ENSCCRG00000069510.1"/>
</dbReference>
<reference evidence="2" key="1">
    <citation type="submission" date="2025-08" db="UniProtKB">
        <authorList>
            <consortium name="Ensembl"/>
        </authorList>
    </citation>
    <scope>IDENTIFICATION</scope>
</reference>
<dbReference type="PROSITE" id="PS50878">
    <property type="entry name" value="RT_POL"/>
    <property type="match status" value="1"/>
</dbReference>
<evidence type="ECO:0000313" key="3">
    <source>
        <dbReference type="Proteomes" id="UP001108240"/>
    </source>
</evidence>
<dbReference type="GeneTree" id="ENSGT00940000163737"/>
<dbReference type="SUPFAM" id="SSF56672">
    <property type="entry name" value="DNA/RNA polymerases"/>
    <property type="match status" value="1"/>
</dbReference>
<dbReference type="Pfam" id="PF03372">
    <property type="entry name" value="Exo_endo_phos"/>
    <property type="match status" value="1"/>
</dbReference>
<name>A0A9J7ZAD6_CYPCA</name>
<dbReference type="InterPro" id="IPR005135">
    <property type="entry name" value="Endo/exonuclease/phosphatase"/>
</dbReference>
<evidence type="ECO:0000259" key="1">
    <source>
        <dbReference type="PROSITE" id="PS50878"/>
    </source>
</evidence>
<organism evidence="2 3">
    <name type="scientific">Cyprinus carpio carpio</name>
    <dbReference type="NCBI Taxonomy" id="630221"/>
    <lineage>
        <taxon>Eukaryota</taxon>
        <taxon>Metazoa</taxon>
        <taxon>Chordata</taxon>
        <taxon>Craniata</taxon>
        <taxon>Vertebrata</taxon>
        <taxon>Euteleostomi</taxon>
        <taxon>Actinopterygii</taxon>
        <taxon>Neopterygii</taxon>
        <taxon>Teleostei</taxon>
        <taxon>Ostariophysi</taxon>
        <taxon>Cypriniformes</taxon>
        <taxon>Cyprinidae</taxon>
        <taxon>Cyprininae</taxon>
        <taxon>Cyprinus</taxon>
    </lineage>
</organism>
<dbReference type="Pfam" id="PF00078">
    <property type="entry name" value="RVT_1"/>
    <property type="match status" value="1"/>
</dbReference>
<dbReference type="OMA" id="NVESKEW"/>
<dbReference type="PANTHER" id="PTHR19446">
    <property type="entry name" value="REVERSE TRANSCRIPTASES"/>
    <property type="match status" value="1"/>
</dbReference>